<accession>A0AAV7TQH3</accession>
<protein>
    <submittedName>
        <fullName evidence="2">Uncharacterized protein</fullName>
    </submittedName>
</protein>
<sequence>MQATACPASEEESASTKRAPHDAKCGAPSVLTPRKDSHHSRFQHDSSLRILLQQSRAEAQTLCNLQHIGLAQGGFDIWDVFIVNMEAKDDTRPP</sequence>
<organism evidence="2 3">
    <name type="scientific">Pleurodeles waltl</name>
    <name type="common">Iberian ribbed newt</name>
    <dbReference type="NCBI Taxonomy" id="8319"/>
    <lineage>
        <taxon>Eukaryota</taxon>
        <taxon>Metazoa</taxon>
        <taxon>Chordata</taxon>
        <taxon>Craniata</taxon>
        <taxon>Vertebrata</taxon>
        <taxon>Euteleostomi</taxon>
        <taxon>Amphibia</taxon>
        <taxon>Batrachia</taxon>
        <taxon>Caudata</taxon>
        <taxon>Salamandroidea</taxon>
        <taxon>Salamandridae</taxon>
        <taxon>Pleurodelinae</taxon>
        <taxon>Pleurodeles</taxon>
    </lineage>
</organism>
<keyword evidence="3" id="KW-1185">Reference proteome</keyword>
<evidence type="ECO:0000256" key="1">
    <source>
        <dbReference type="SAM" id="MobiDB-lite"/>
    </source>
</evidence>
<comment type="caution">
    <text evidence="2">The sequence shown here is derived from an EMBL/GenBank/DDBJ whole genome shotgun (WGS) entry which is preliminary data.</text>
</comment>
<name>A0AAV7TQH3_PLEWA</name>
<reference evidence="2" key="1">
    <citation type="journal article" date="2022" name="bioRxiv">
        <title>Sequencing and chromosome-scale assembly of the giantPleurodeles waltlgenome.</title>
        <authorList>
            <person name="Brown T."/>
            <person name="Elewa A."/>
            <person name="Iarovenko S."/>
            <person name="Subramanian E."/>
            <person name="Araus A.J."/>
            <person name="Petzold A."/>
            <person name="Susuki M."/>
            <person name="Suzuki K.-i.T."/>
            <person name="Hayashi T."/>
            <person name="Toyoda A."/>
            <person name="Oliveira C."/>
            <person name="Osipova E."/>
            <person name="Leigh N.D."/>
            <person name="Simon A."/>
            <person name="Yun M.H."/>
        </authorList>
    </citation>
    <scope>NUCLEOTIDE SEQUENCE</scope>
    <source>
        <strain evidence="2">20211129_DDA</strain>
        <tissue evidence="2">Liver</tissue>
    </source>
</reference>
<proteinExistence type="predicted"/>
<dbReference type="EMBL" id="JANPWB010000006">
    <property type="protein sequence ID" value="KAJ1178726.1"/>
    <property type="molecule type" value="Genomic_DNA"/>
</dbReference>
<dbReference type="AlphaFoldDB" id="A0AAV7TQH3"/>
<evidence type="ECO:0000313" key="3">
    <source>
        <dbReference type="Proteomes" id="UP001066276"/>
    </source>
</evidence>
<dbReference type="Proteomes" id="UP001066276">
    <property type="component" value="Chromosome 3_2"/>
</dbReference>
<gene>
    <name evidence="2" type="ORF">NDU88_003968</name>
</gene>
<evidence type="ECO:0000313" key="2">
    <source>
        <dbReference type="EMBL" id="KAJ1178726.1"/>
    </source>
</evidence>
<feature type="region of interest" description="Disordered" evidence="1">
    <location>
        <begin position="1"/>
        <end position="42"/>
    </location>
</feature>